<keyword evidence="2" id="KW-1185">Reference proteome</keyword>
<organism evidence="1 2">
    <name type="scientific">Mycolicibacterium moriokaense</name>
    <dbReference type="NCBI Taxonomy" id="39691"/>
    <lineage>
        <taxon>Bacteria</taxon>
        <taxon>Bacillati</taxon>
        <taxon>Actinomycetota</taxon>
        <taxon>Actinomycetes</taxon>
        <taxon>Mycobacteriales</taxon>
        <taxon>Mycobacteriaceae</taxon>
        <taxon>Mycolicibacterium</taxon>
    </lineage>
</organism>
<protein>
    <submittedName>
        <fullName evidence="1">Uncharacterized protein</fullName>
    </submittedName>
</protein>
<accession>A0AAD1M6C4</accession>
<dbReference type="KEGG" id="mmor:MMOR_28740"/>
<name>A0AAD1M6C4_9MYCO</name>
<reference evidence="1 2" key="1">
    <citation type="journal article" date="2019" name="Emerg. Microbes Infect.">
        <title>Comprehensive subspecies identification of 175 nontuberculous mycobacteria species based on 7547 genomic profiles.</title>
        <authorList>
            <person name="Matsumoto Y."/>
            <person name="Kinjo T."/>
            <person name="Motooka D."/>
            <person name="Nabeya D."/>
            <person name="Jung N."/>
            <person name="Uechi K."/>
            <person name="Horii T."/>
            <person name="Iida T."/>
            <person name="Fujita J."/>
            <person name="Nakamura S."/>
        </authorList>
    </citation>
    <scope>NUCLEOTIDE SEQUENCE [LARGE SCALE GENOMIC DNA]</scope>
    <source>
        <strain evidence="1 2">JCM 6375</strain>
    </source>
</reference>
<dbReference type="EMBL" id="AP022560">
    <property type="protein sequence ID" value="BBX01938.1"/>
    <property type="molecule type" value="Genomic_DNA"/>
</dbReference>
<dbReference type="AlphaFoldDB" id="A0AAD1M6C4"/>
<sequence>MGNFDERQWGISASAVRAVIFAWLTWRQSRSEISSRLRPWVGLDDFKYELDHTGKPHLYVKLLNSGPLPALNAHLIVEVKPCVKEDPDEVIVSARSEKFEKKALMPSEPGHYTILLKPYPQVQTWIDAERNLSIDGTFTYALGKVKYESKFAAELWFAKPRRPDGSLKTNWRNVYAT</sequence>
<evidence type="ECO:0000313" key="2">
    <source>
        <dbReference type="Proteomes" id="UP000466681"/>
    </source>
</evidence>
<evidence type="ECO:0000313" key="1">
    <source>
        <dbReference type="EMBL" id="BBX01938.1"/>
    </source>
</evidence>
<gene>
    <name evidence="1" type="ORF">MMOR_28740</name>
</gene>
<dbReference type="RefSeq" id="WP_083157862.1">
    <property type="nucleotide sequence ID" value="NZ_AP022560.1"/>
</dbReference>
<dbReference type="Proteomes" id="UP000466681">
    <property type="component" value="Chromosome"/>
</dbReference>
<proteinExistence type="predicted"/>